<dbReference type="RefSeq" id="WP_094456020.1">
    <property type="nucleotide sequence ID" value="NZ_NOXU01000027.1"/>
</dbReference>
<dbReference type="GO" id="GO:0016491">
    <property type="term" value="F:oxidoreductase activity"/>
    <property type="evidence" value="ECO:0007669"/>
    <property type="project" value="UniProtKB-KW"/>
</dbReference>
<dbReference type="EMBL" id="NOXU01000027">
    <property type="protein sequence ID" value="OYQ34788.1"/>
    <property type="molecule type" value="Genomic_DNA"/>
</dbReference>
<dbReference type="PRINTS" id="PR00069">
    <property type="entry name" value="ALDKETRDTASE"/>
</dbReference>
<evidence type="ECO:0000259" key="2">
    <source>
        <dbReference type="Pfam" id="PF00248"/>
    </source>
</evidence>
<dbReference type="PANTHER" id="PTHR43364:SF4">
    <property type="entry name" value="NAD(P)-LINKED OXIDOREDUCTASE SUPERFAMILY PROTEIN"/>
    <property type="match status" value="1"/>
</dbReference>
<reference evidence="3 4" key="1">
    <citation type="submission" date="2017-07" db="EMBL/GenBank/DDBJ databases">
        <title>Niveispirillum cyanobacteriorum sp. nov., isolated from cyanobacterial aggregates in a eutrophic lake.</title>
        <authorList>
            <person name="Cai H."/>
        </authorList>
    </citation>
    <scope>NUCLEOTIDE SEQUENCE [LARGE SCALE GENOMIC DNA]</scope>
    <source>
        <strain evidence="4">TH1-14</strain>
    </source>
</reference>
<dbReference type="OrthoDB" id="9773828at2"/>
<sequence length="346" mass="37581">MTLRRLGRTELMVPALCLGTMTWGRQNSPEEGFAQMSMALDHGLFFWDTAEMYAAPPTPATYGRTEEIIGDWFAQTGRRHEVLLASKVVGDGSGMDYLRGGKARADRKNIVEAVEASLRRLRTDHIDLYQLHWPDRQADRFGRTVAHPAAQPGEVPIEETLSVFADLIKAGKVRHVGVSNETPWGTMRYVAAADHLGLPRIASIQNPYSLLNRTFEMGLSEVALREDVSMLAYSPLAAGTLTGKYLDGAMPAGSRRAVDHRVSRYAQPRGDAATRDYLSIAQAHGLDPAAMAIAFVVSRSFVTSTIIGATTMEHLKVAIEAGSLTLSADVLAALDAVHAANPNPCP</sequence>
<evidence type="ECO:0000256" key="1">
    <source>
        <dbReference type="ARBA" id="ARBA00023002"/>
    </source>
</evidence>
<dbReference type="InterPro" id="IPR020471">
    <property type="entry name" value="AKR"/>
</dbReference>
<dbReference type="PANTHER" id="PTHR43364">
    <property type="entry name" value="NADH-SPECIFIC METHYLGLYOXAL REDUCTASE-RELATED"/>
    <property type="match status" value="1"/>
</dbReference>
<organism evidence="3 4">
    <name type="scientific">Niveispirillum lacus</name>
    <dbReference type="NCBI Taxonomy" id="1981099"/>
    <lineage>
        <taxon>Bacteria</taxon>
        <taxon>Pseudomonadati</taxon>
        <taxon>Pseudomonadota</taxon>
        <taxon>Alphaproteobacteria</taxon>
        <taxon>Rhodospirillales</taxon>
        <taxon>Azospirillaceae</taxon>
        <taxon>Niveispirillum</taxon>
    </lineage>
</organism>
<gene>
    <name evidence="3" type="ORF">CHU95_09335</name>
</gene>
<proteinExistence type="predicted"/>
<evidence type="ECO:0000313" key="4">
    <source>
        <dbReference type="Proteomes" id="UP000216998"/>
    </source>
</evidence>
<dbReference type="Pfam" id="PF00248">
    <property type="entry name" value="Aldo_ket_red"/>
    <property type="match status" value="1"/>
</dbReference>
<dbReference type="Proteomes" id="UP000216998">
    <property type="component" value="Unassembled WGS sequence"/>
</dbReference>
<accession>A0A255Z008</accession>
<dbReference type="InterPro" id="IPR036812">
    <property type="entry name" value="NAD(P)_OxRdtase_dom_sf"/>
</dbReference>
<dbReference type="InterPro" id="IPR050523">
    <property type="entry name" value="AKR_Detox_Biosynth"/>
</dbReference>
<dbReference type="Gene3D" id="3.20.20.100">
    <property type="entry name" value="NADP-dependent oxidoreductase domain"/>
    <property type="match status" value="1"/>
</dbReference>
<dbReference type="SUPFAM" id="SSF51430">
    <property type="entry name" value="NAD(P)-linked oxidoreductase"/>
    <property type="match status" value="1"/>
</dbReference>
<dbReference type="AlphaFoldDB" id="A0A255Z008"/>
<comment type="caution">
    <text evidence="3">The sequence shown here is derived from an EMBL/GenBank/DDBJ whole genome shotgun (WGS) entry which is preliminary data.</text>
</comment>
<dbReference type="CDD" id="cd19094">
    <property type="entry name" value="AKR_Tas-like"/>
    <property type="match status" value="1"/>
</dbReference>
<keyword evidence="4" id="KW-1185">Reference proteome</keyword>
<evidence type="ECO:0000313" key="3">
    <source>
        <dbReference type="EMBL" id="OYQ34788.1"/>
    </source>
</evidence>
<name>A0A255Z008_9PROT</name>
<keyword evidence="1" id="KW-0560">Oxidoreductase</keyword>
<dbReference type="InterPro" id="IPR023210">
    <property type="entry name" value="NADP_OxRdtase_dom"/>
</dbReference>
<protein>
    <submittedName>
        <fullName evidence="3">Aldo/keto reductase</fullName>
    </submittedName>
</protein>
<feature type="domain" description="NADP-dependent oxidoreductase" evidence="2">
    <location>
        <begin position="16"/>
        <end position="337"/>
    </location>
</feature>